<evidence type="ECO:0000256" key="5">
    <source>
        <dbReference type="ARBA" id="ARBA00022801"/>
    </source>
</evidence>
<dbReference type="GO" id="GO:0000049">
    <property type="term" value="F:tRNA binding"/>
    <property type="evidence" value="ECO:0007669"/>
    <property type="project" value="UniProtKB-UniRule"/>
</dbReference>
<dbReference type="NCBIfam" id="TIGR00188">
    <property type="entry name" value="rnpA"/>
    <property type="match status" value="1"/>
</dbReference>
<comment type="caution">
    <text evidence="9">The sequence shown here is derived from an EMBL/GenBank/DDBJ whole genome shotgun (WGS) entry which is preliminary data.</text>
</comment>
<comment type="catalytic activity">
    <reaction evidence="7">
        <text>Endonucleolytic cleavage of RNA, removing 5'-extranucleotides from tRNA precursor.</text>
        <dbReference type="EC" id="3.1.26.5"/>
    </reaction>
</comment>
<keyword evidence="3 7" id="KW-0540">Nuclease</keyword>
<dbReference type="GO" id="GO:0001682">
    <property type="term" value="P:tRNA 5'-leader removal"/>
    <property type="evidence" value="ECO:0007669"/>
    <property type="project" value="UniProtKB-UniRule"/>
</dbReference>
<keyword evidence="5 7" id="KW-0378">Hydrolase</keyword>
<dbReference type="EMBL" id="MVJN01000003">
    <property type="protein sequence ID" value="RAP37431.1"/>
    <property type="molecule type" value="Genomic_DNA"/>
</dbReference>
<evidence type="ECO:0000256" key="4">
    <source>
        <dbReference type="ARBA" id="ARBA00022759"/>
    </source>
</evidence>
<dbReference type="InterPro" id="IPR000100">
    <property type="entry name" value="RNase_P"/>
</dbReference>
<evidence type="ECO:0000256" key="8">
    <source>
        <dbReference type="NCBIfam" id="TIGR00188"/>
    </source>
</evidence>
<dbReference type="Gene3D" id="3.30.230.10">
    <property type="match status" value="1"/>
</dbReference>
<evidence type="ECO:0000256" key="7">
    <source>
        <dbReference type="HAMAP-Rule" id="MF_00227"/>
    </source>
</evidence>
<dbReference type="PROSITE" id="PS00648">
    <property type="entry name" value="RIBONUCLEASE_P"/>
    <property type="match status" value="1"/>
</dbReference>
<evidence type="ECO:0000256" key="1">
    <source>
        <dbReference type="ARBA" id="ARBA00002663"/>
    </source>
</evidence>
<dbReference type="InterPro" id="IPR020539">
    <property type="entry name" value="RNase_P_CS"/>
</dbReference>
<dbReference type="PANTHER" id="PTHR33992">
    <property type="entry name" value="RIBONUCLEASE P PROTEIN COMPONENT"/>
    <property type="match status" value="1"/>
</dbReference>
<dbReference type="AlphaFoldDB" id="A0A364LL08"/>
<evidence type="ECO:0000313" key="9">
    <source>
        <dbReference type="EMBL" id="RAP37431.1"/>
    </source>
</evidence>
<reference evidence="9 10" key="1">
    <citation type="submission" date="2017-02" db="EMBL/GenBank/DDBJ databases">
        <title>Legionella quilivanii strain from human: case report and whole genome sequencing analysis.</title>
        <authorList>
            <person name="Lalancette C."/>
            <person name="Leduc J.-M."/>
            <person name="Levesque S."/>
            <person name="Fournier E."/>
            <person name="Saoud J."/>
            <person name="Faucher S.P."/>
            <person name="Bernard K."/>
            <person name="Martineau C."/>
            <person name="Longtin J."/>
        </authorList>
    </citation>
    <scope>NUCLEOTIDE SEQUENCE [LARGE SCALE GENOMIC DNA]</scope>
    <source>
        <strain evidence="9 10">ID143958</strain>
    </source>
</reference>
<comment type="function">
    <text evidence="1 7">RNaseP catalyzes the removal of the 5'-leader sequence from pre-tRNA to produce the mature 5'-terminus. It can also cleave other RNA substrates such as 4.5S RNA. The protein component plays an auxiliary but essential role in vivo by binding to the 5'-leader sequence and broadening the substrate specificity of the ribozyme.</text>
</comment>
<evidence type="ECO:0000256" key="6">
    <source>
        <dbReference type="ARBA" id="ARBA00022884"/>
    </source>
</evidence>
<dbReference type="InterPro" id="IPR014721">
    <property type="entry name" value="Ribsml_uS5_D2-typ_fold_subgr"/>
</dbReference>
<sequence length="114" mass="13056">MYRFTRARRLTNKKEFNRVFSQANKTVTSDFVILHCKNSEQSARIGFALSKKAVPQACHRNRLKRLLRESFRHSSLPAVDIVILARPGVINSSNESICIKLGSAWEKLTKFYAS</sequence>
<evidence type="ECO:0000256" key="2">
    <source>
        <dbReference type="ARBA" id="ARBA00022694"/>
    </source>
</evidence>
<dbReference type="PANTHER" id="PTHR33992:SF1">
    <property type="entry name" value="RIBONUCLEASE P PROTEIN COMPONENT"/>
    <property type="match status" value="1"/>
</dbReference>
<proteinExistence type="inferred from homology"/>
<dbReference type="HAMAP" id="MF_00227">
    <property type="entry name" value="RNase_P"/>
    <property type="match status" value="1"/>
</dbReference>
<evidence type="ECO:0000256" key="3">
    <source>
        <dbReference type="ARBA" id="ARBA00022722"/>
    </source>
</evidence>
<gene>
    <name evidence="7" type="primary">rnpA</name>
    <name evidence="9" type="ORF">B1207_04455</name>
</gene>
<comment type="similarity">
    <text evidence="7">Belongs to the RnpA family.</text>
</comment>
<organism evidence="9 10">
    <name type="scientific">Legionella quinlivanii</name>
    <dbReference type="NCBI Taxonomy" id="45073"/>
    <lineage>
        <taxon>Bacteria</taxon>
        <taxon>Pseudomonadati</taxon>
        <taxon>Pseudomonadota</taxon>
        <taxon>Gammaproteobacteria</taxon>
        <taxon>Legionellales</taxon>
        <taxon>Legionellaceae</taxon>
        <taxon>Legionella</taxon>
    </lineage>
</organism>
<dbReference type="Proteomes" id="UP000249458">
    <property type="component" value="Unassembled WGS sequence"/>
</dbReference>
<dbReference type="SUPFAM" id="SSF54211">
    <property type="entry name" value="Ribosomal protein S5 domain 2-like"/>
    <property type="match status" value="1"/>
</dbReference>
<name>A0A364LL08_9GAMM</name>
<accession>A0A364LL08</accession>
<evidence type="ECO:0000313" key="10">
    <source>
        <dbReference type="Proteomes" id="UP000249458"/>
    </source>
</evidence>
<dbReference type="InterPro" id="IPR020568">
    <property type="entry name" value="Ribosomal_Su5_D2-typ_SF"/>
</dbReference>
<dbReference type="GO" id="GO:0042781">
    <property type="term" value="F:3'-tRNA processing endoribonuclease activity"/>
    <property type="evidence" value="ECO:0007669"/>
    <property type="project" value="TreeGrafter"/>
</dbReference>
<dbReference type="GO" id="GO:0030677">
    <property type="term" value="C:ribonuclease P complex"/>
    <property type="evidence" value="ECO:0007669"/>
    <property type="project" value="TreeGrafter"/>
</dbReference>
<dbReference type="Pfam" id="PF00825">
    <property type="entry name" value="Ribonuclease_P"/>
    <property type="match status" value="1"/>
</dbReference>
<keyword evidence="4 7" id="KW-0255">Endonuclease</keyword>
<dbReference type="GO" id="GO:0004526">
    <property type="term" value="F:ribonuclease P activity"/>
    <property type="evidence" value="ECO:0007669"/>
    <property type="project" value="UniProtKB-UniRule"/>
</dbReference>
<keyword evidence="6 7" id="KW-0694">RNA-binding</keyword>
<dbReference type="EC" id="3.1.26.5" evidence="7 8"/>
<dbReference type="RefSeq" id="WP_112218791.1">
    <property type="nucleotide sequence ID" value="NZ_MVJN01000003.1"/>
</dbReference>
<keyword evidence="2 7" id="KW-0819">tRNA processing</keyword>
<protein>
    <recommendedName>
        <fullName evidence="7 8">Ribonuclease P protein component</fullName>
        <shortName evidence="7">RNase P protein</shortName>
        <shortName evidence="7">RNaseP protein</shortName>
        <ecNumber evidence="7 8">3.1.26.5</ecNumber>
    </recommendedName>
    <alternativeName>
        <fullName evidence="7">Protein C5</fullName>
    </alternativeName>
</protein>
<comment type="subunit">
    <text evidence="7">Consists of a catalytic RNA component (M1 or rnpB) and a protein subunit.</text>
</comment>